<evidence type="ECO:0000256" key="10">
    <source>
        <dbReference type="ARBA" id="ARBA00022949"/>
    </source>
</evidence>
<evidence type="ECO:0000256" key="3">
    <source>
        <dbReference type="ARBA" id="ARBA00004285"/>
    </source>
</evidence>
<keyword evidence="13" id="KW-1015">Disulfide bond</keyword>
<dbReference type="InterPro" id="IPR007110">
    <property type="entry name" value="Ig-like_dom"/>
</dbReference>
<evidence type="ECO:0000256" key="14">
    <source>
        <dbReference type="ARBA" id="ARBA00023180"/>
    </source>
</evidence>
<dbReference type="Proteomes" id="UP000007303">
    <property type="component" value="Unassembled WGS sequence"/>
</dbReference>
<evidence type="ECO:0000256" key="6">
    <source>
        <dbReference type="ARBA" id="ARBA00022692"/>
    </source>
</evidence>
<dbReference type="FunCoup" id="H3D208">
    <property type="interactions" value="942"/>
</dbReference>
<dbReference type="InParanoid" id="H3D208"/>
<dbReference type="GO" id="GO:0098742">
    <property type="term" value="P:cell-cell adhesion via plasma-membrane adhesion molecules"/>
    <property type="evidence" value="ECO:0007669"/>
    <property type="project" value="TreeGrafter"/>
</dbReference>
<keyword evidence="6 17" id="KW-0812">Transmembrane</keyword>
<dbReference type="GO" id="GO:0070161">
    <property type="term" value="C:anchoring junction"/>
    <property type="evidence" value="ECO:0007669"/>
    <property type="project" value="UniProtKB-SubCell"/>
</dbReference>
<dbReference type="PANTHER" id="PTHR11481">
    <property type="entry name" value="IMMUNOGLOBULIN FC RECEPTOR"/>
    <property type="match status" value="1"/>
</dbReference>
<dbReference type="InterPro" id="IPR013783">
    <property type="entry name" value="Ig-like_fold"/>
</dbReference>
<evidence type="ECO:0000256" key="12">
    <source>
        <dbReference type="ARBA" id="ARBA00023136"/>
    </source>
</evidence>
<evidence type="ECO:0000313" key="19">
    <source>
        <dbReference type="Ensembl" id="ENSTNIP00000014546.1"/>
    </source>
</evidence>
<keyword evidence="15" id="KW-0393">Immunoglobulin domain</keyword>
<evidence type="ECO:0000256" key="8">
    <source>
        <dbReference type="ARBA" id="ARBA00022737"/>
    </source>
</evidence>
<feature type="transmembrane region" description="Helical" evidence="17">
    <location>
        <begin position="576"/>
        <end position="595"/>
    </location>
</feature>
<evidence type="ECO:0000256" key="11">
    <source>
        <dbReference type="ARBA" id="ARBA00022989"/>
    </source>
</evidence>
<dbReference type="PANTHER" id="PTHR11481:SF5">
    <property type="entry name" value="PLATELET ENDOTHELIAL CELL ADHESION MOLECULE"/>
    <property type="match status" value="1"/>
</dbReference>
<dbReference type="GO" id="GO:0006955">
    <property type="term" value="P:immune response"/>
    <property type="evidence" value="ECO:0007669"/>
    <property type="project" value="TreeGrafter"/>
</dbReference>
<evidence type="ECO:0000256" key="1">
    <source>
        <dbReference type="ARBA" id="ARBA00004251"/>
    </source>
</evidence>
<keyword evidence="12 17" id="KW-0472">Membrane</keyword>
<dbReference type="InterPro" id="IPR040878">
    <property type="entry name" value="IL-40-like_Ig"/>
</dbReference>
<sequence length="612" mass="68604">AFIIDRVGLTIQPSTTVQSGTPVKIICQVNISYSNTWNFTHTFQIRQNDAPVYSSTTKEDTVVYELNPARRADSGNYECRVTVKEISKLSNTQKLIITGLQTPILYVNNTAPYENEEFTAVCSAPEEKGSLIFHFYQRFTNGESQPIKQLAPSVNSAETMLVLSPLGDRLLSCDYEINRISGRSNRSNEISVLVKGLQIVPIMNVLPSSEVYEGDTMKVVCKVVNMQQHHVMIYLTMGRRILKQAPNSLQHTFTASVEHSGKLACKAVWRNVQKETSQTIRVKELFSKPKLTVEPTDLFFGDTFQFSCSIVIYVPERINKDTIKYSYYKDNMIVASSRTYNSTTQLSQIGNYTCEVLALSQNHSFVKKSELFVLNPKVRVAEAVMSVVGGTLVLGKHFQVLCHSDNGSLPITYTLSSPSSPAKIREVKNPGEQAIFNVSALYKASDIRKLYCSAQNSKHIPVKTHTLHYTNIIEPVSKPVLKILPNMGDVTEGQDVMLVCSVQKGTTPIVFSWHHTNEGGPLTFLTSDKLEASFNITNVRAKHQRAYYCVSTNRAHETKQSQEVSIRVKTAGWKKGLIAASCILTLIVLILVIICRKHLLWFKRRTTKELSV</sequence>
<dbReference type="InterPro" id="IPR050488">
    <property type="entry name" value="Ig_Fc_receptor"/>
</dbReference>
<dbReference type="OMA" id="FLSCDYE"/>
<comment type="subcellular location">
    <subcellularLocation>
        <location evidence="2">Cell junction</location>
    </subcellularLocation>
    <subcellularLocation>
        <location evidence="1">Cell membrane</location>
        <topology evidence="1">Single-pass type I membrane protein</topology>
    </subcellularLocation>
    <subcellularLocation>
        <location evidence="3">Membrane raft</location>
    </subcellularLocation>
</comment>
<dbReference type="Pfam" id="PF17736">
    <property type="entry name" value="Ig_C17orf99"/>
    <property type="match status" value="1"/>
</dbReference>
<reference evidence="19" key="3">
    <citation type="submission" date="2025-09" db="UniProtKB">
        <authorList>
            <consortium name="Ensembl"/>
        </authorList>
    </citation>
    <scope>IDENTIFICATION</scope>
</reference>
<protein>
    <recommendedName>
        <fullName evidence="16">Platelet endothelial cell adhesion molecule</fullName>
    </recommendedName>
</protein>
<dbReference type="GO" id="GO:0004888">
    <property type="term" value="F:transmembrane signaling receptor activity"/>
    <property type="evidence" value="ECO:0007669"/>
    <property type="project" value="TreeGrafter"/>
</dbReference>
<keyword evidence="8" id="KW-0677">Repeat</keyword>
<keyword evidence="20" id="KW-1185">Reference proteome</keyword>
<dbReference type="Pfam" id="PF13895">
    <property type="entry name" value="Ig_2"/>
    <property type="match status" value="1"/>
</dbReference>
<keyword evidence="14" id="KW-0325">Glycoprotein</keyword>
<keyword evidence="11 17" id="KW-1133">Transmembrane helix</keyword>
<reference evidence="20" key="1">
    <citation type="journal article" date="2004" name="Nature">
        <title>Genome duplication in the teleost fish Tetraodon nigroviridis reveals the early vertebrate proto-karyotype.</title>
        <authorList>
            <person name="Jaillon O."/>
            <person name="Aury J.-M."/>
            <person name="Brunet F."/>
            <person name="Petit J.-L."/>
            <person name="Stange-Thomann N."/>
            <person name="Mauceli E."/>
            <person name="Bouneau L."/>
            <person name="Fischer C."/>
            <person name="Ozouf-Costaz C."/>
            <person name="Bernot A."/>
            <person name="Nicaud S."/>
            <person name="Jaffe D."/>
            <person name="Fisher S."/>
            <person name="Lutfalla G."/>
            <person name="Dossat C."/>
            <person name="Segurens B."/>
            <person name="Dasilva C."/>
            <person name="Salanoubat M."/>
            <person name="Levy M."/>
            <person name="Boudet N."/>
            <person name="Castellano S."/>
            <person name="Anthouard V."/>
            <person name="Jubin C."/>
            <person name="Castelli V."/>
            <person name="Katinka M."/>
            <person name="Vacherie B."/>
            <person name="Biemont C."/>
            <person name="Skalli Z."/>
            <person name="Cattolico L."/>
            <person name="Poulain J."/>
            <person name="De Berardinis V."/>
            <person name="Cruaud C."/>
            <person name="Duprat S."/>
            <person name="Brottier P."/>
            <person name="Coutanceau J.-P."/>
            <person name="Gouzy J."/>
            <person name="Parra G."/>
            <person name="Lardier G."/>
            <person name="Chapple C."/>
            <person name="McKernan K.J."/>
            <person name="McEwan P."/>
            <person name="Bosak S."/>
            <person name="Kellis M."/>
            <person name="Volff J.-N."/>
            <person name="Guigo R."/>
            <person name="Zody M.C."/>
            <person name="Mesirov J."/>
            <person name="Lindblad-Toh K."/>
            <person name="Birren B."/>
            <person name="Nusbaum C."/>
            <person name="Kahn D."/>
            <person name="Robinson-Rechavi M."/>
            <person name="Laudet V."/>
            <person name="Schachter V."/>
            <person name="Quetier F."/>
            <person name="Saurin W."/>
            <person name="Scarpelli C."/>
            <person name="Wincker P."/>
            <person name="Lander E.S."/>
            <person name="Weissenbach J."/>
            <person name="Roest Crollius H."/>
        </authorList>
    </citation>
    <scope>NUCLEOTIDE SEQUENCE [LARGE SCALE GENOMIC DNA]</scope>
</reference>
<proteinExistence type="predicted"/>
<dbReference type="Ensembl" id="ENSTNIT00000014745.1">
    <property type="protein sequence ID" value="ENSTNIP00000014546.1"/>
    <property type="gene ID" value="ENSTNIG00000011596.1"/>
</dbReference>
<evidence type="ECO:0000256" key="15">
    <source>
        <dbReference type="ARBA" id="ARBA00023319"/>
    </source>
</evidence>
<evidence type="ECO:0000256" key="16">
    <source>
        <dbReference type="ARBA" id="ARBA00049765"/>
    </source>
</evidence>
<dbReference type="GeneTree" id="ENSGT01140000282577"/>
<dbReference type="AlphaFoldDB" id="H3D208"/>
<dbReference type="GO" id="GO:0007166">
    <property type="term" value="P:cell surface receptor signaling pathway"/>
    <property type="evidence" value="ECO:0007669"/>
    <property type="project" value="TreeGrafter"/>
</dbReference>
<keyword evidence="5" id="KW-0597">Phosphoprotein</keyword>
<evidence type="ECO:0000256" key="7">
    <source>
        <dbReference type="ARBA" id="ARBA00022729"/>
    </source>
</evidence>
<organism evidence="19 20">
    <name type="scientific">Tetraodon nigroviridis</name>
    <name type="common">Spotted green pufferfish</name>
    <name type="synonym">Chelonodon nigroviridis</name>
    <dbReference type="NCBI Taxonomy" id="99883"/>
    <lineage>
        <taxon>Eukaryota</taxon>
        <taxon>Metazoa</taxon>
        <taxon>Chordata</taxon>
        <taxon>Craniata</taxon>
        <taxon>Vertebrata</taxon>
        <taxon>Euteleostomi</taxon>
        <taxon>Actinopterygii</taxon>
        <taxon>Neopterygii</taxon>
        <taxon>Teleostei</taxon>
        <taxon>Neoteleostei</taxon>
        <taxon>Acanthomorphata</taxon>
        <taxon>Eupercaria</taxon>
        <taxon>Tetraodontiformes</taxon>
        <taxon>Tetradontoidea</taxon>
        <taxon>Tetraodontidae</taxon>
        <taxon>Tetraodon</taxon>
    </lineage>
</organism>
<evidence type="ECO:0000256" key="9">
    <source>
        <dbReference type="ARBA" id="ARBA00022889"/>
    </source>
</evidence>
<evidence type="ECO:0000256" key="5">
    <source>
        <dbReference type="ARBA" id="ARBA00022553"/>
    </source>
</evidence>
<evidence type="ECO:0000256" key="17">
    <source>
        <dbReference type="SAM" id="Phobius"/>
    </source>
</evidence>
<dbReference type="SUPFAM" id="SSF48726">
    <property type="entry name" value="Immunoglobulin"/>
    <property type="match status" value="3"/>
</dbReference>
<name>H3D208_TETNG</name>
<evidence type="ECO:0000256" key="2">
    <source>
        <dbReference type="ARBA" id="ARBA00004282"/>
    </source>
</evidence>
<dbReference type="GO" id="GO:0045121">
    <property type="term" value="C:membrane raft"/>
    <property type="evidence" value="ECO:0007669"/>
    <property type="project" value="UniProtKB-SubCell"/>
</dbReference>
<feature type="domain" description="Ig-like" evidence="18">
    <location>
        <begin position="479"/>
        <end position="565"/>
    </location>
</feature>
<evidence type="ECO:0000313" key="20">
    <source>
        <dbReference type="Proteomes" id="UP000007303"/>
    </source>
</evidence>
<evidence type="ECO:0000256" key="13">
    <source>
        <dbReference type="ARBA" id="ARBA00023157"/>
    </source>
</evidence>
<dbReference type="Gene3D" id="2.60.40.10">
    <property type="entry name" value="Immunoglobulins"/>
    <property type="match status" value="3"/>
</dbReference>
<dbReference type="Pfam" id="PF13927">
    <property type="entry name" value="Ig_3"/>
    <property type="match status" value="1"/>
</dbReference>
<evidence type="ECO:0000259" key="18">
    <source>
        <dbReference type="PROSITE" id="PS50835"/>
    </source>
</evidence>
<dbReference type="InterPro" id="IPR003599">
    <property type="entry name" value="Ig_sub"/>
</dbReference>
<keyword evidence="4" id="KW-1003">Cell membrane</keyword>
<keyword evidence="10" id="KW-0965">Cell junction</keyword>
<keyword evidence="7" id="KW-0732">Signal</keyword>
<dbReference type="InterPro" id="IPR036179">
    <property type="entry name" value="Ig-like_dom_sf"/>
</dbReference>
<dbReference type="PROSITE" id="PS50835">
    <property type="entry name" value="IG_LIKE"/>
    <property type="match status" value="2"/>
</dbReference>
<dbReference type="STRING" id="99883.ENSTNIP00000014546"/>
<accession>H3D208</accession>
<dbReference type="GO" id="GO:0009897">
    <property type="term" value="C:external side of plasma membrane"/>
    <property type="evidence" value="ECO:0007669"/>
    <property type="project" value="TreeGrafter"/>
</dbReference>
<dbReference type="SMART" id="SM00409">
    <property type="entry name" value="IG"/>
    <property type="match status" value="3"/>
</dbReference>
<evidence type="ECO:0000256" key="4">
    <source>
        <dbReference type="ARBA" id="ARBA00022475"/>
    </source>
</evidence>
<feature type="domain" description="Ig-like" evidence="18">
    <location>
        <begin position="289"/>
        <end position="356"/>
    </location>
</feature>
<keyword evidence="9" id="KW-0130">Cell adhesion</keyword>
<reference evidence="19" key="2">
    <citation type="submission" date="2025-08" db="UniProtKB">
        <authorList>
            <consortium name="Ensembl"/>
        </authorList>
    </citation>
    <scope>IDENTIFICATION</scope>
</reference>